<evidence type="ECO:0000313" key="3">
    <source>
        <dbReference type="Proteomes" id="UP000886998"/>
    </source>
</evidence>
<evidence type="ECO:0000313" key="2">
    <source>
        <dbReference type="EMBL" id="GFS30197.1"/>
    </source>
</evidence>
<comment type="caution">
    <text evidence="2">The sequence shown here is derived from an EMBL/GenBank/DDBJ whole genome shotgun (WGS) entry which is preliminary data.</text>
</comment>
<keyword evidence="3" id="KW-1185">Reference proteome</keyword>
<sequence>MDISPSENKQISACEKLRDTVTSISVLHQTLQVNARFRSFSPRNSSIDLYRMNTEVDSPEEFVLPKKTARPNSPAKDPVETNNSFSDLEQDKERLVPENADFPEETVDKPDPQPVTFFYRVIVYSNTKL</sequence>
<dbReference type="EMBL" id="BMAV01024105">
    <property type="protein sequence ID" value="GFS30197.1"/>
    <property type="molecule type" value="Genomic_DNA"/>
</dbReference>
<accession>A0A8X6J359</accession>
<reference evidence="2" key="1">
    <citation type="submission" date="2020-08" db="EMBL/GenBank/DDBJ databases">
        <title>Multicomponent nature underlies the extraordinary mechanical properties of spider dragline silk.</title>
        <authorList>
            <person name="Kono N."/>
            <person name="Nakamura H."/>
            <person name="Mori M."/>
            <person name="Yoshida Y."/>
            <person name="Ohtoshi R."/>
            <person name="Malay A.D."/>
            <person name="Moran D.A.P."/>
            <person name="Tomita M."/>
            <person name="Numata K."/>
            <person name="Arakawa K."/>
        </authorList>
    </citation>
    <scope>NUCLEOTIDE SEQUENCE</scope>
</reference>
<proteinExistence type="predicted"/>
<dbReference type="AlphaFoldDB" id="A0A8X6J359"/>
<organism evidence="2 3">
    <name type="scientific">Trichonephila inaurata madagascariensis</name>
    <dbReference type="NCBI Taxonomy" id="2747483"/>
    <lineage>
        <taxon>Eukaryota</taxon>
        <taxon>Metazoa</taxon>
        <taxon>Ecdysozoa</taxon>
        <taxon>Arthropoda</taxon>
        <taxon>Chelicerata</taxon>
        <taxon>Arachnida</taxon>
        <taxon>Araneae</taxon>
        <taxon>Araneomorphae</taxon>
        <taxon>Entelegynae</taxon>
        <taxon>Araneoidea</taxon>
        <taxon>Nephilidae</taxon>
        <taxon>Trichonephila</taxon>
        <taxon>Trichonephila inaurata</taxon>
    </lineage>
</organism>
<evidence type="ECO:0000256" key="1">
    <source>
        <dbReference type="SAM" id="MobiDB-lite"/>
    </source>
</evidence>
<gene>
    <name evidence="2" type="ORF">TNIN_390521</name>
</gene>
<feature type="region of interest" description="Disordered" evidence="1">
    <location>
        <begin position="61"/>
        <end position="95"/>
    </location>
</feature>
<protein>
    <submittedName>
        <fullName evidence="2">Uncharacterized protein</fullName>
    </submittedName>
</protein>
<dbReference type="Proteomes" id="UP000886998">
    <property type="component" value="Unassembled WGS sequence"/>
</dbReference>
<name>A0A8X6J359_9ARAC</name>